<dbReference type="PROSITE" id="PS52050">
    <property type="entry name" value="WYL"/>
    <property type="match status" value="1"/>
</dbReference>
<dbReference type="EMBL" id="QGHF01000006">
    <property type="protein sequence ID" value="PWK96176.1"/>
    <property type="molecule type" value="Genomic_DNA"/>
</dbReference>
<gene>
    <name evidence="5" type="ORF">C7431_10697</name>
</gene>
<protein>
    <submittedName>
        <fullName evidence="5">WYL domain-containing protein</fullName>
    </submittedName>
</protein>
<keyword evidence="2" id="KW-0238">DNA-binding</keyword>
<proteinExistence type="predicted"/>
<dbReference type="PROSITE" id="PS00894">
    <property type="entry name" value="HTH_DEOR_1"/>
    <property type="match status" value="1"/>
</dbReference>
<organism evidence="5 6">
    <name type="scientific">Pantoea allii</name>
    <dbReference type="NCBI Taxonomy" id="574096"/>
    <lineage>
        <taxon>Bacteria</taxon>
        <taxon>Pseudomonadati</taxon>
        <taxon>Pseudomonadota</taxon>
        <taxon>Gammaproteobacteria</taxon>
        <taxon>Enterobacterales</taxon>
        <taxon>Erwiniaceae</taxon>
        <taxon>Pantoea</taxon>
    </lineage>
</organism>
<dbReference type="RefSeq" id="WP_109717502.1">
    <property type="nucleotide sequence ID" value="NZ_QGHF01000006.1"/>
</dbReference>
<name>A0A2V2BKG7_9GAMM</name>
<evidence type="ECO:0000313" key="6">
    <source>
        <dbReference type="Proteomes" id="UP000245981"/>
    </source>
</evidence>
<evidence type="ECO:0000259" key="4">
    <source>
        <dbReference type="PROSITE" id="PS51000"/>
    </source>
</evidence>
<feature type="domain" description="HTH deoR-type" evidence="4">
    <location>
        <begin position="11"/>
        <end position="73"/>
    </location>
</feature>
<reference evidence="5 6" key="1">
    <citation type="submission" date="2018-05" db="EMBL/GenBank/DDBJ databases">
        <title>Genomic Encyclopedia of Type Strains, Phase IV (KMG-V): Genome sequencing to study the core and pangenomes of soil and plant-associated prokaryotes.</title>
        <authorList>
            <person name="Whitman W."/>
        </authorList>
    </citation>
    <scope>NUCLEOTIDE SEQUENCE [LARGE SCALE GENOMIC DNA]</scope>
    <source>
        <strain evidence="5 6">PNA 200-10</strain>
    </source>
</reference>
<dbReference type="Proteomes" id="UP000245981">
    <property type="component" value="Unassembled WGS sequence"/>
</dbReference>
<evidence type="ECO:0000256" key="2">
    <source>
        <dbReference type="ARBA" id="ARBA00023125"/>
    </source>
</evidence>
<evidence type="ECO:0000256" key="1">
    <source>
        <dbReference type="ARBA" id="ARBA00023015"/>
    </source>
</evidence>
<comment type="caution">
    <text evidence="5">The sequence shown here is derived from an EMBL/GenBank/DDBJ whole genome shotgun (WGS) entry which is preliminary data.</text>
</comment>
<evidence type="ECO:0000313" key="5">
    <source>
        <dbReference type="EMBL" id="PWK96176.1"/>
    </source>
</evidence>
<dbReference type="InterPro" id="IPR001034">
    <property type="entry name" value="DeoR_HTH"/>
</dbReference>
<dbReference type="OrthoDB" id="6521217at2"/>
<sequence>MCQAKRRYDKLAIRLSLIISRLVAGETLNLSKLAVEFGVSVRTLRRDFRERLIYLDLEYHNGNCRLLTGGNVVRREHIALAFARQSGVAGLFPGLDHRLVNTLLESGIEAPCIVWQPASTMGESHQGIFQRITSAITGRRRITLLAEGHRCEQLAPYRLISLEGRWYLTGELEGQISVISLTDIQTIAISSENFTMNEPLLTLISDSEFIRALPHFRFFKSLLTGADNRLTFHKDNQQ</sequence>
<dbReference type="PROSITE" id="PS51000">
    <property type="entry name" value="HTH_DEOR_2"/>
    <property type="match status" value="1"/>
</dbReference>
<dbReference type="AlphaFoldDB" id="A0A2V2BKG7"/>
<keyword evidence="3" id="KW-0804">Transcription</keyword>
<accession>A0A2V2BKG7</accession>
<dbReference type="InterPro" id="IPR018356">
    <property type="entry name" value="Tscrpt_reg_HTH_DeoR_CS"/>
</dbReference>
<dbReference type="GO" id="GO:0003700">
    <property type="term" value="F:DNA-binding transcription factor activity"/>
    <property type="evidence" value="ECO:0007669"/>
    <property type="project" value="InterPro"/>
</dbReference>
<evidence type="ECO:0000256" key="3">
    <source>
        <dbReference type="ARBA" id="ARBA00023163"/>
    </source>
</evidence>
<keyword evidence="1" id="KW-0805">Transcription regulation</keyword>
<dbReference type="GO" id="GO:0003677">
    <property type="term" value="F:DNA binding"/>
    <property type="evidence" value="ECO:0007669"/>
    <property type="project" value="UniProtKB-KW"/>
</dbReference>